<proteinExistence type="predicted"/>
<reference evidence="1 2" key="1">
    <citation type="submission" date="2009-09" db="EMBL/GenBank/DDBJ databases">
        <authorList>
            <person name="Weinstock G."/>
            <person name="Sodergren E."/>
            <person name="Clifton S."/>
            <person name="Fulton L."/>
            <person name="Fulton B."/>
            <person name="Courtney L."/>
            <person name="Fronick C."/>
            <person name="Harrison M."/>
            <person name="Strong C."/>
            <person name="Farmer C."/>
            <person name="Delahaunty K."/>
            <person name="Markovic C."/>
            <person name="Hall O."/>
            <person name="Minx P."/>
            <person name="Tomlinson C."/>
            <person name="Mitreva M."/>
            <person name="Nelson J."/>
            <person name="Hou S."/>
            <person name="Wollam A."/>
            <person name="Pepin K.H."/>
            <person name="Johnson M."/>
            <person name="Bhonagiri V."/>
            <person name="Nash W.E."/>
            <person name="Warren W."/>
            <person name="Chinwalla A."/>
            <person name="Mardis E.R."/>
            <person name="Wilson R.K."/>
        </authorList>
    </citation>
    <scope>NUCLEOTIDE SEQUENCE [LARGE SCALE GENOMIC DNA]</scope>
    <source>
        <strain evidence="1 2">F0319</strain>
    </source>
</reference>
<keyword evidence="2" id="KW-1185">Reference proteome</keyword>
<evidence type="ECO:0000313" key="1">
    <source>
        <dbReference type="EMBL" id="EEX19442.1"/>
    </source>
</evidence>
<gene>
    <name evidence="1" type="ORF">HMPREF0973_00383</name>
</gene>
<dbReference type="STRING" id="649761.HMPREF0973_00383"/>
<evidence type="ECO:0000313" key="2">
    <source>
        <dbReference type="Proteomes" id="UP000003327"/>
    </source>
</evidence>
<name>C9MLA9_9BACT</name>
<sequence length="39" mass="4801">MRMKERPLQMEKSLSLCQRNSEKRPSLWYLMTLIKLSHH</sequence>
<accession>C9MLA9</accession>
<organism evidence="1 2">
    <name type="scientific">Prevotella veroralis F0319</name>
    <dbReference type="NCBI Taxonomy" id="649761"/>
    <lineage>
        <taxon>Bacteria</taxon>
        <taxon>Pseudomonadati</taxon>
        <taxon>Bacteroidota</taxon>
        <taxon>Bacteroidia</taxon>
        <taxon>Bacteroidales</taxon>
        <taxon>Prevotellaceae</taxon>
        <taxon>Prevotella</taxon>
    </lineage>
</organism>
<dbReference type="Proteomes" id="UP000003327">
    <property type="component" value="Unassembled WGS sequence"/>
</dbReference>
<dbReference type="EMBL" id="ACVA01000013">
    <property type="protein sequence ID" value="EEX19442.1"/>
    <property type="molecule type" value="Genomic_DNA"/>
</dbReference>
<dbReference type="HOGENOM" id="CLU_3314942_0_0_10"/>
<comment type="caution">
    <text evidence="1">The sequence shown here is derived from an EMBL/GenBank/DDBJ whole genome shotgun (WGS) entry which is preliminary data.</text>
</comment>
<dbReference type="AlphaFoldDB" id="C9MLA9"/>
<protein>
    <submittedName>
        <fullName evidence="1">Uncharacterized protein</fullName>
    </submittedName>
</protein>